<evidence type="ECO:0000256" key="3">
    <source>
        <dbReference type="ARBA" id="ARBA00022676"/>
    </source>
</evidence>
<keyword evidence="4 6" id="KW-0808">Transferase</keyword>
<reference evidence="6" key="1">
    <citation type="journal article" date="2021" name="PeerJ">
        <title>Extensive microbial diversity within the chicken gut microbiome revealed by metagenomics and culture.</title>
        <authorList>
            <person name="Gilroy R."/>
            <person name="Ravi A."/>
            <person name="Getino M."/>
            <person name="Pursley I."/>
            <person name="Horton D.L."/>
            <person name="Alikhan N.F."/>
            <person name="Baker D."/>
            <person name="Gharbi K."/>
            <person name="Hall N."/>
            <person name="Watson M."/>
            <person name="Adriaenssens E.M."/>
            <person name="Foster-Nyarko E."/>
            <person name="Jarju S."/>
            <person name="Secka A."/>
            <person name="Antonio M."/>
            <person name="Oren A."/>
            <person name="Chaudhuri R.R."/>
            <person name="La Ragione R."/>
            <person name="Hildebrand F."/>
            <person name="Pallen M.J."/>
        </authorList>
    </citation>
    <scope>NUCLEOTIDE SEQUENCE</scope>
    <source>
        <strain evidence="6">1647</strain>
    </source>
</reference>
<comment type="pathway">
    <text evidence="1">Cell wall biogenesis; cell wall polysaccharide biosynthesis.</text>
</comment>
<dbReference type="EC" id="2.4.-.-" evidence="6"/>
<evidence type="ECO:0000256" key="2">
    <source>
        <dbReference type="ARBA" id="ARBA00006739"/>
    </source>
</evidence>
<name>A0A921GRS2_9MICO</name>
<dbReference type="GO" id="GO:0016757">
    <property type="term" value="F:glycosyltransferase activity"/>
    <property type="evidence" value="ECO:0007669"/>
    <property type="project" value="UniProtKB-KW"/>
</dbReference>
<dbReference type="InterPro" id="IPR029044">
    <property type="entry name" value="Nucleotide-diphossugar_trans"/>
</dbReference>
<keyword evidence="3 6" id="KW-0328">Glycosyltransferase</keyword>
<dbReference type="SUPFAM" id="SSF53448">
    <property type="entry name" value="Nucleotide-diphospho-sugar transferases"/>
    <property type="match status" value="1"/>
</dbReference>
<feature type="domain" description="Galactofuranosyltransferase-2 C-terminal" evidence="5">
    <location>
        <begin position="375"/>
        <end position="553"/>
    </location>
</feature>
<dbReference type="Pfam" id="PF19320">
    <property type="entry name" value="GlfT2_domain3"/>
    <property type="match status" value="1"/>
</dbReference>
<accession>A0A921GRS2</accession>
<comment type="caution">
    <text evidence="6">The sequence shown here is derived from an EMBL/GenBank/DDBJ whole genome shotgun (WGS) entry which is preliminary data.</text>
</comment>
<organism evidence="6 7">
    <name type="scientific">Brachybacterium paraconglomeratum</name>
    <dbReference type="NCBI Taxonomy" id="173362"/>
    <lineage>
        <taxon>Bacteria</taxon>
        <taxon>Bacillati</taxon>
        <taxon>Actinomycetota</taxon>
        <taxon>Actinomycetes</taxon>
        <taxon>Micrococcales</taxon>
        <taxon>Dermabacteraceae</taxon>
        <taxon>Brachybacterium</taxon>
    </lineage>
</organism>
<dbReference type="PANTHER" id="PTHR43179">
    <property type="entry name" value="RHAMNOSYLTRANSFERASE WBBL"/>
    <property type="match status" value="1"/>
</dbReference>
<evidence type="ECO:0000256" key="4">
    <source>
        <dbReference type="ARBA" id="ARBA00022679"/>
    </source>
</evidence>
<dbReference type="Gene3D" id="3.90.550.60">
    <property type="match status" value="1"/>
</dbReference>
<protein>
    <submittedName>
        <fullName evidence="6">Glycosyltransferase</fullName>
        <ecNumber evidence="6">2.4.-.-</ecNumber>
    </submittedName>
</protein>
<sequence length="574" mass="63294">MSAHDRPEAAEPGAEPLLLQRYDAEEGCSLWDQALPLRHWRRVLGRLPLTAEVEDPSVVLMASVAGERRVLETGGSGVRLVPASLEADWLWFEGDVRTVRWTVPRIPRAAAALPRVSVVMPTLRRESAALAQARAFLAMPQVREVIVVDQGVTLADHPGMARLRAEHAGLRLITQPNLGGSGGYARGMLEAAAHPEDAVLLSDDDAAISEESLRRMLLLQTLSPQRTIVGTPLFDAERPGRLLAHAEAVSPQDFQWRASDGVHERVDLRGTDPAEWTFLVETTPPNYTGWWGTLLPPGTTEELGLPAPFFLKWDDAEYGLRATRRGYRHAVLPGTSVRHPSWNAHRTQMAWPARILHRNRLTTAAVHGSGRRVVLSSLLHQLKHVLAGHHLTATLWESGIDSFLAGPESWLGSDIARARADSQQVVLAWRADHPLPDALPPATESLPGLLPCLLRAIVLLLRRQAPERRRVRRVSAEALRWRSTLGADAVVVTDAQGRGVDELAPMPAEGRALLRRTLASHARLALAWPRLARRYRGAMPRRTRAEAWIPLFEGASASPAADRRRGPWTPEPTP</sequence>
<evidence type="ECO:0000313" key="7">
    <source>
        <dbReference type="Proteomes" id="UP000775129"/>
    </source>
</evidence>
<dbReference type="EMBL" id="DYWO01000451">
    <property type="protein sequence ID" value="HJF51081.1"/>
    <property type="molecule type" value="Genomic_DNA"/>
</dbReference>
<dbReference type="PANTHER" id="PTHR43179:SF12">
    <property type="entry name" value="GALACTOFURANOSYLTRANSFERASE GLFT2"/>
    <property type="match status" value="1"/>
</dbReference>
<evidence type="ECO:0000313" key="6">
    <source>
        <dbReference type="EMBL" id="HJF51081.1"/>
    </source>
</evidence>
<proteinExistence type="inferred from homology"/>
<comment type="similarity">
    <text evidence="2">Belongs to the glycosyltransferase 2 family.</text>
</comment>
<dbReference type="Pfam" id="PF13641">
    <property type="entry name" value="Glyco_tranf_2_3"/>
    <property type="match status" value="1"/>
</dbReference>
<gene>
    <name evidence="6" type="ORF">K8W24_15050</name>
</gene>
<evidence type="ECO:0000259" key="5">
    <source>
        <dbReference type="Pfam" id="PF19320"/>
    </source>
</evidence>
<evidence type="ECO:0000256" key="1">
    <source>
        <dbReference type="ARBA" id="ARBA00004776"/>
    </source>
</evidence>
<dbReference type="InterPro" id="IPR045699">
    <property type="entry name" value="GlfT2_C"/>
</dbReference>
<reference evidence="6" key="2">
    <citation type="submission" date="2021-09" db="EMBL/GenBank/DDBJ databases">
        <authorList>
            <person name="Gilroy R."/>
        </authorList>
    </citation>
    <scope>NUCLEOTIDE SEQUENCE</scope>
    <source>
        <strain evidence="6">1647</strain>
    </source>
</reference>
<dbReference type="AlphaFoldDB" id="A0A921GRS2"/>
<dbReference type="Proteomes" id="UP000775129">
    <property type="component" value="Unassembled WGS sequence"/>
</dbReference>